<dbReference type="AlphaFoldDB" id="A0A0D3CTA0"/>
<dbReference type="Gramene" id="Bo6g065230.1">
    <property type="protein sequence ID" value="Bo6g065230.1"/>
    <property type="gene ID" value="Bo6g065230"/>
</dbReference>
<dbReference type="Proteomes" id="UP000032141">
    <property type="component" value="Chromosome C6"/>
</dbReference>
<reference evidence="1" key="2">
    <citation type="submission" date="2015-03" db="UniProtKB">
        <authorList>
            <consortium name="EnsemblPlants"/>
        </authorList>
    </citation>
    <scope>IDENTIFICATION</scope>
</reference>
<reference evidence="1 2" key="1">
    <citation type="journal article" date="2014" name="Genome Biol.">
        <title>Transcriptome and methylome profiling reveals relics of genome dominance in the mesopolyploid Brassica oleracea.</title>
        <authorList>
            <person name="Parkin I.A."/>
            <person name="Koh C."/>
            <person name="Tang H."/>
            <person name="Robinson S.J."/>
            <person name="Kagale S."/>
            <person name="Clarke W.E."/>
            <person name="Town C.D."/>
            <person name="Nixon J."/>
            <person name="Krishnakumar V."/>
            <person name="Bidwell S.L."/>
            <person name="Denoeud F."/>
            <person name="Belcram H."/>
            <person name="Links M.G."/>
            <person name="Just J."/>
            <person name="Clarke C."/>
            <person name="Bender T."/>
            <person name="Huebert T."/>
            <person name="Mason A.S."/>
            <person name="Pires J.C."/>
            <person name="Barker G."/>
            <person name="Moore J."/>
            <person name="Walley P.G."/>
            <person name="Manoli S."/>
            <person name="Batley J."/>
            <person name="Edwards D."/>
            <person name="Nelson M.N."/>
            <person name="Wang X."/>
            <person name="Paterson A.H."/>
            <person name="King G."/>
            <person name="Bancroft I."/>
            <person name="Chalhoub B."/>
            <person name="Sharpe A.G."/>
        </authorList>
    </citation>
    <scope>NUCLEOTIDE SEQUENCE</scope>
    <source>
        <strain evidence="1 2">cv. TO1000</strain>
    </source>
</reference>
<protein>
    <submittedName>
        <fullName evidence="1">Uncharacterized protein</fullName>
    </submittedName>
</protein>
<keyword evidence="2" id="KW-1185">Reference proteome</keyword>
<organism evidence="1 2">
    <name type="scientific">Brassica oleracea var. oleracea</name>
    <dbReference type="NCBI Taxonomy" id="109376"/>
    <lineage>
        <taxon>Eukaryota</taxon>
        <taxon>Viridiplantae</taxon>
        <taxon>Streptophyta</taxon>
        <taxon>Embryophyta</taxon>
        <taxon>Tracheophyta</taxon>
        <taxon>Spermatophyta</taxon>
        <taxon>Magnoliopsida</taxon>
        <taxon>eudicotyledons</taxon>
        <taxon>Gunneridae</taxon>
        <taxon>Pentapetalae</taxon>
        <taxon>rosids</taxon>
        <taxon>malvids</taxon>
        <taxon>Brassicales</taxon>
        <taxon>Brassicaceae</taxon>
        <taxon>Brassiceae</taxon>
        <taxon>Brassica</taxon>
    </lineage>
</organism>
<accession>A0A0D3CTA0</accession>
<dbReference type="HOGENOM" id="CLU_2402723_0_0_1"/>
<sequence length="93" mass="11261">MELTVAKLFVDYVMFIWKPGTIFSSNARYRKKCGKTTLYALWRERNQRRHGEAATPSSHLIRKVDKRIRNWFAIFRRLFGHTYERGLVRWPKT</sequence>
<evidence type="ECO:0000313" key="1">
    <source>
        <dbReference type="EnsemblPlants" id="Bo6g065230.1"/>
    </source>
</evidence>
<dbReference type="EnsemblPlants" id="Bo6g065230.1">
    <property type="protein sequence ID" value="Bo6g065230.1"/>
    <property type="gene ID" value="Bo6g065230"/>
</dbReference>
<name>A0A0D3CTA0_BRAOL</name>
<evidence type="ECO:0000313" key="2">
    <source>
        <dbReference type="Proteomes" id="UP000032141"/>
    </source>
</evidence>
<proteinExistence type="predicted"/>